<name>A0A1S6QIE2_9LACO</name>
<dbReference type="InterPro" id="IPR000182">
    <property type="entry name" value="GNAT_dom"/>
</dbReference>
<reference evidence="2 3" key="1">
    <citation type="journal article" date="2015" name="Genome Announc.">
        <title>Genome Sequence of Lactobacillus curieae CCTCC M 2011381T, a Novel Producer of Gamma-aminobutyric Acid.</title>
        <authorList>
            <person name="Wang Y."/>
            <person name="Wang Y."/>
            <person name="Lang C."/>
            <person name="Wei D."/>
            <person name="Xu P."/>
            <person name="Xie J."/>
        </authorList>
    </citation>
    <scope>NUCLEOTIDE SEQUENCE [LARGE SCALE GENOMIC DNA]</scope>
    <source>
        <strain evidence="2 3">CCTCC M 2011381</strain>
    </source>
</reference>
<evidence type="ECO:0000313" key="3">
    <source>
        <dbReference type="Proteomes" id="UP000030361"/>
    </source>
</evidence>
<proteinExistence type="predicted"/>
<feature type="domain" description="N-acetyltransferase" evidence="1">
    <location>
        <begin position="29"/>
        <end position="152"/>
    </location>
</feature>
<dbReference type="RefSeq" id="WP_035167822.1">
    <property type="nucleotide sequence ID" value="NZ_CP018906.1"/>
</dbReference>
<accession>A0A1S6QIE2</accession>
<protein>
    <recommendedName>
        <fullName evidence="1">N-acetyltransferase domain-containing protein</fullName>
    </recommendedName>
</protein>
<dbReference type="AlphaFoldDB" id="A0A1S6QIE2"/>
<evidence type="ECO:0000313" key="2">
    <source>
        <dbReference type="EMBL" id="AQW21373.1"/>
    </source>
</evidence>
<dbReference type="EMBL" id="CP018906">
    <property type="protein sequence ID" value="AQW21373.1"/>
    <property type="molecule type" value="Genomic_DNA"/>
</dbReference>
<dbReference type="Pfam" id="PF13302">
    <property type="entry name" value="Acetyltransf_3"/>
    <property type="match status" value="1"/>
</dbReference>
<dbReference type="OrthoDB" id="2249426at2"/>
<dbReference type="Proteomes" id="UP000030361">
    <property type="component" value="Chromosome"/>
</dbReference>
<dbReference type="GO" id="GO:0016747">
    <property type="term" value="F:acyltransferase activity, transferring groups other than amino-acyl groups"/>
    <property type="evidence" value="ECO:0007669"/>
    <property type="project" value="InterPro"/>
</dbReference>
<dbReference type="Gene3D" id="3.40.630.30">
    <property type="match status" value="1"/>
</dbReference>
<sequence length="172" mass="19796">MSQFEKYHPILTPNYTLDWLTQTPVKNIFELYQGNNYETSLTIKRPSSILDTVRNVNHTMQKVMAEKELTWGITDSDSGEFLGVIKAFDLSEDTPEAKISFVTKAQQPEELLFQVVKRTVKFIIDHFASTKVAIHLEKDNQSVTQILKLLGFIQANQGRWVLSLTEDLKENF</sequence>
<dbReference type="SUPFAM" id="SSF55729">
    <property type="entry name" value="Acyl-CoA N-acyltransferases (Nat)"/>
    <property type="match status" value="1"/>
</dbReference>
<organism evidence="2 3">
    <name type="scientific">Lentilactobacillus curieae</name>
    <dbReference type="NCBI Taxonomy" id="1138822"/>
    <lineage>
        <taxon>Bacteria</taxon>
        <taxon>Bacillati</taxon>
        <taxon>Bacillota</taxon>
        <taxon>Bacilli</taxon>
        <taxon>Lactobacillales</taxon>
        <taxon>Lactobacillaceae</taxon>
        <taxon>Lentilactobacillus</taxon>
    </lineage>
</organism>
<dbReference type="InterPro" id="IPR016181">
    <property type="entry name" value="Acyl_CoA_acyltransferase"/>
</dbReference>
<keyword evidence="3" id="KW-1185">Reference proteome</keyword>
<evidence type="ECO:0000259" key="1">
    <source>
        <dbReference type="Pfam" id="PF13302"/>
    </source>
</evidence>
<gene>
    <name evidence="2" type="ORF">PL11_005225</name>
</gene>
<dbReference type="eggNOG" id="COG1670">
    <property type="taxonomic scope" value="Bacteria"/>
</dbReference>
<dbReference type="KEGG" id="lcu:PL11_005225"/>